<evidence type="ECO:0000313" key="2">
    <source>
        <dbReference type="Proteomes" id="UP000072660"/>
    </source>
</evidence>
<accession>A0A139SYB0</accession>
<dbReference type="OrthoDB" id="6686096at2"/>
<comment type="caution">
    <text evidence="1">The sequence shown here is derived from an EMBL/GenBank/DDBJ whole genome shotgun (WGS) entry which is preliminary data.</text>
</comment>
<gene>
    <name evidence="1" type="ORF">AXE65_08855</name>
</gene>
<organism evidence="1 2">
    <name type="scientific">Ventosimonas gracilis</name>
    <dbReference type="NCBI Taxonomy" id="1680762"/>
    <lineage>
        <taxon>Bacteria</taxon>
        <taxon>Pseudomonadati</taxon>
        <taxon>Pseudomonadota</taxon>
        <taxon>Gammaproteobacteria</taxon>
        <taxon>Pseudomonadales</taxon>
        <taxon>Ventosimonadaceae</taxon>
        <taxon>Ventosimonas</taxon>
    </lineage>
</organism>
<evidence type="ECO:0000313" key="1">
    <source>
        <dbReference type="EMBL" id="KXU39382.1"/>
    </source>
</evidence>
<name>A0A139SYB0_9GAMM</name>
<sequence>MPRFVGARDLAITRTLDYEDGGLALQNPAGGLNNQIWRAQLLNAGERYSAVQMQAETVEPFILWQQPYIEEISFSFDQNMQPVLAYVQAGQAKLRFFDSTVQAFAIIELEPGAITPRVALDDKRDFLGYAQSDVILAYVLNGHLIKRLGSERYLNTHLVQANVGHAGLIKIGINQGLRFQYRVKIDYEQ</sequence>
<protein>
    <submittedName>
        <fullName evidence="1">Uncharacterized protein</fullName>
    </submittedName>
</protein>
<keyword evidence="2" id="KW-1185">Reference proteome</keyword>
<dbReference type="RefSeq" id="WP_068386643.1">
    <property type="nucleotide sequence ID" value="NZ_LSZO01000012.1"/>
</dbReference>
<dbReference type="AlphaFoldDB" id="A0A139SYB0"/>
<dbReference type="Proteomes" id="UP000072660">
    <property type="component" value="Unassembled WGS sequence"/>
</dbReference>
<dbReference type="EMBL" id="LSZO01000012">
    <property type="protein sequence ID" value="KXU39382.1"/>
    <property type="molecule type" value="Genomic_DNA"/>
</dbReference>
<reference evidence="1 2" key="1">
    <citation type="submission" date="2016-02" db="EMBL/GenBank/DDBJ databases">
        <authorList>
            <person name="Wen L."/>
            <person name="He K."/>
            <person name="Yang H."/>
        </authorList>
    </citation>
    <scope>NUCLEOTIDE SEQUENCE [LARGE SCALE GENOMIC DNA]</scope>
    <source>
        <strain evidence="1 2">CV58</strain>
    </source>
</reference>
<proteinExistence type="predicted"/>